<dbReference type="Gene3D" id="3.40.605.10">
    <property type="entry name" value="Aldehyde Dehydrogenase, Chain A, domain 1"/>
    <property type="match status" value="1"/>
</dbReference>
<dbReference type="EMBL" id="MHQL01000055">
    <property type="protein sequence ID" value="OHA01732.1"/>
    <property type="molecule type" value="Genomic_DNA"/>
</dbReference>
<dbReference type="AlphaFoldDB" id="A0A1G2KT00"/>
<sequence length="562" mass="60990">MGTLKTRHGGKKGNEMPKELKRAKNILCGGFAEGDGEMRVVNPATGELLGVAPSEFSSERWSPENIGEIARAAQEFWHWEVEEQEKEAVFAAMAQNFKAHRGPLARTMVLEGGKLGRWADAEVQEVLDTITHYHGEVSRYHTNDGFARCQLPDKNAFSLLMPYGNILTVKPWNFPAAVPMWAICGALAGGNSVLVKPAEQTPFTMQYVAELVLKSFTDALPPAKVGRLAGLVQVVNGTGPGTGKPLLEKYAYDKVTFTGSDAVGRIIARTAGERLKPCHLELGGHAAMVVLDDFDIDLAVREALNAVFGDSGQRCVSTRVVYVQESAYKEFLSKFVAGAKTRRVGNPMDPATDMGPLISLDQREIVNKMVLDTASQLGRKPLVGGYALNYASRSFAKNDGLNVDDAVFEGGGAYFAPTIFTEVPYGTTAMDQEIFGPVVVVNPLAGRTREEAFWNAVALVNKSQYGLSNALLTNDRRISSRAPGRIHTGIFYIGRGTTGAELNKYFGGVKSSGWGREGRGLGDWTQIQQVYDDFHGKARMAQAGADDTVRALLAASRSVFEK</sequence>
<evidence type="ECO:0000313" key="4">
    <source>
        <dbReference type="Proteomes" id="UP000177811"/>
    </source>
</evidence>
<dbReference type="InterPro" id="IPR016163">
    <property type="entry name" value="Ald_DH_C"/>
</dbReference>
<reference evidence="3 4" key="1">
    <citation type="journal article" date="2016" name="Nat. Commun.">
        <title>Thousands of microbial genomes shed light on interconnected biogeochemical processes in an aquifer system.</title>
        <authorList>
            <person name="Anantharaman K."/>
            <person name="Brown C.T."/>
            <person name="Hug L.A."/>
            <person name="Sharon I."/>
            <person name="Castelle C.J."/>
            <person name="Probst A.J."/>
            <person name="Thomas B.C."/>
            <person name="Singh A."/>
            <person name="Wilkins M.J."/>
            <person name="Karaoz U."/>
            <person name="Brodie E.L."/>
            <person name="Williams K.H."/>
            <person name="Hubbard S.S."/>
            <person name="Banfield J.F."/>
        </authorList>
    </citation>
    <scope>NUCLEOTIDE SEQUENCE [LARGE SCALE GENOMIC DNA]</scope>
</reference>
<gene>
    <name evidence="3" type="ORF">A3C16_04530</name>
</gene>
<dbReference type="GO" id="GO:0016620">
    <property type="term" value="F:oxidoreductase activity, acting on the aldehyde or oxo group of donors, NAD or NADP as acceptor"/>
    <property type="evidence" value="ECO:0007669"/>
    <property type="project" value="InterPro"/>
</dbReference>
<dbReference type="Proteomes" id="UP000177811">
    <property type="component" value="Unassembled WGS sequence"/>
</dbReference>
<dbReference type="Gene3D" id="3.40.309.10">
    <property type="entry name" value="Aldehyde Dehydrogenase, Chain A, domain 2"/>
    <property type="match status" value="1"/>
</dbReference>
<organism evidence="3 4">
    <name type="scientific">Candidatus Sungbacteria bacterium RIFCSPHIGHO2_02_FULL_51_29</name>
    <dbReference type="NCBI Taxonomy" id="1802273"/>
    <lineage>
        <taxon>Bacteria</taxon>
        <taxon>Candidatus Sungiibacteriota</taxon>
    </lineage>
</organism>
<dbReference type="InterPro" id="IPR016161">
    <property type="entry name" value="Ald_DH/histidinol_DH"/>
</dbReference>
<dbReference type="Pfam" id="PF00171">
    <property type="entry name" value="Aldedh"/>
    <property type="match status" value="1"/>
</dbReference>
<dbReference type="CDD" id="cd07078">
    <property type="entry name" value="ALDH"/>
    <property type="match status" value="1"/>
</dbReference>
<dbReference type="InterPro" id="IPR016162">
    <property type="entry name" value="Ald_DH_N"/>
</dbReference>
<name>A0A1G2KT00_9BACT</name>
<keyword evidence="1" id="KW-0560">Oxidoreductase</keyword>
<feature type="domain" description="Aldehyde dehydrogenase" evidence="2">
    <location>
        <begin position="36"/>
        <end position="530"/>
    </location>
</feature>
<dbReference type="PANTHER" id="PTHR11699">
    <property type="entry name" value="ALDEHYDE DEHYDROGENASE-RELATED"/>
    <property type="match status" value="1"/>
</dbReference>
<evidence type="ECO:0000313" key="3">
    <source>
        <dbReference type="EMBL" id="OHA01732.1"/>
    </source>
</evidence>
<protein>
    <recommendedName>
        <fullName evidence="2">Aldehyde dehydrogenase domain-containing protein</fullName>
    </recommendedName>
</protein>
<dbReference type="SUPFAM" id="SSF53720">
    <property type="entry name" value="ALDH-like"/>
    <property type="match status" value="1"/>
</dbReference>
<accession>A0A1G2KT00</accession>
<comment type="caution">
    <text evidence="3">The sequence shown here is derived from an EMBL/GenBank/DDBJ whole genome shotgun (WGS) entry which is preliminary data.</text>
</comment>
<dbReference type="InterPro" id="IPR015590">
    <property type="entry name" value="Aldehyde_DH_dom"/>
</dbReference>
<evidence type="ECO:0000259" key="2">
    <source>
        <dbReference type="Pfam" id="PF00171"/>
    </source>
</evidence>
<evidence type="ECO:0000256" key="1">
    <source>
        <dbReference type="ARBA" id="ARBA00023002"/>
    </source>
</evidence>
<proteinExistence type="predicted"/>